<dbReference type="Pfam" id="PF03176">
    <property type="entry name" value="MMPL"/>
    <property type="match status" value="2"/>
</dbReference>
<dbReference type="EMBL" id="JBHSCR010000010">
    <property type="protein sequence ID" value="MFC4348494.1"/>
    <property type="molecule type" value="Genomic_DNA"/>
</dbReference>
<feature type="transmembrane region" description="Helical" evidence="6">
    <location>
        <begin position="804"/>
        <end position="822"/>
    </location>
</feature>
<evidence type="ECO:0000313" key="8">
    <source>
        <dbReference type="EMBL" id="MFC4348494.1"/>
    </source>
</evidence>
<organism evidence="8 9">
    <name type="scientific">Kordiimonas lipolytica</name>
    <dbReference type="NCBI Taxonomy" id="1662421"/>
    <lineage>
        <taxon>Bacteria</taxon>
        <taxon>Pseudomonadati</taxon>
        <taxon>Pseudomonadota</taxon>
        <taxon>Alphaproteobacteria</taxon>
        <taxon>Kordiimonadales</taxon>
        <taxon>Kordiimonadaceae</taxon>
        <taxon>Kordiimonas</taxon>
    </lineage>
</organism>
<evidence type="ECO:0000256" key="2">
    <source>
        <dbReference type="ARBA" id="ARBA00022475"/>
    </source>
</evidence>
<evidence type="ECO:0000313" key="9">
    <source>
        <dbReference type="Proteomes" id="UP001595776"/>
    </source>
</evidence>
<dbReference type="InterPro" id="IPR050545">
    <property type="entry name" value="Mycobact_MmpL"/>
</dbReference>
<feature type="transmembrane region" description="Helical" evidence="6">
    <location>
        <begin position="724"/>
        <end position="744"/>
    </location>
</feature>
<evidence type="ECO:0000256" key="4">
    <source>
        <dbReference type="ARBA" id="ARBA00022989"/>
    </source>
</evidence>
<dbReference type="InterPro" id="IPR004869">
    <property type="entry name" value="MMPL_dom"/>
</dbReference>
<evidence type="ECO:0000256" key="6">
    <source>
        <dbReference type="SAM" id="Phobius"/>
    </source>
</evidence>
<evidence type="ECO:0000256" key="3">
    <source>
        <dbReference type="ARBA" id="ARBA00022692"/>
    </source>
</evidence>
<dbReference type="InterPro" id="IPR000731">
    <property type="entry name" value="SSD"/>
</dbReference>
<keyword evidence="2" id="KW-1003">Cell membrane</keyword>
<evidence type="ECO:0000256" key="1">
    <source>
        <dbReference type="ARBA" id="ARBA00004651"/>
    </source>
</evidence>
<reference evidence="9" key="1">
    <citation type="journal article" date="2019" name="Int. J. Syst. Evol. Microbiol.">
        <title>The Global Catalogue of Microorganisms (GCM) 10K type strain sequencing project: providing services to taxonomists for standard genome sequencing and annotation.</title>
        <authorList>
            <consortium name="The Broad Institute Genomics Platform"/>
            <consortium name="The Broad Institute Genome Sequencing Center for Infectious Disease"/>
            <person name="Wu L."/>
            <person name="Ma J."/>
        </authorList>
    </citation>
    <scope>NUCLEOTIDE SEQUENCE [LARGE SCALE GENOMIC DNA]</scope>
    <source>
        <strain evidence="9">CGMCC 1.15304</strain>
    </source>
</reference>
<dbReference type="PROSITE" id="PS50156">
    <property type="entry name" value="SSD"/>
    <property type="match status" value="1"/>
</dbReference>
<feature type="transmembrane region" description="Helical" evidence="6">
    <location>
        <begin position="364"/>
        <end position="389"/>
    </location>
</feature>
<name>A0ABV8UCC0_9PROT</name>
<evidence type="ECO:0000259" key="7">
    <source>
        <dbReference type="PROSITE" id="PS50156"/>
    </source>
</evidence>
<keyword evidence="9" id="KW-1185">Reference proteome</keyword>
<feature type="transmembrane region" description="Helical" evidence="6">
    <location>
        <begin position="295"/>
        <end position="315"/>
    </location>
</feature>
<dbReference type="RefSeq" id="WP_068151484.1">
    <property type="nucleotide sequence ID" value="NZ_JBHSCR010000010.1"/>
</dbReference>
<dbReference type="Gene3D" id="1.20.1640.10">
    <property type="entry name" value="Multidrug efflux transporter AcrB transmembrane domain"/>
    <property type="match status" value="2"/>
</dbReference>
<feature type="transmembrane region" description="Helical" evidence="6">
    <location>
        <begin position="335"/>
        <end position="358"/>
    </location>
</feature>
<proteinExistence type="predicted"/>
<protein>
    <submittedName>
        <fullName evidence="8">RND family transporter</fullName>
    </submittedName>
</protein>
<dbReference type="PANTHER" id="PTHR33406">
    <property type="entry name" value="MEMBRANE PROTEIN MJ1562-RELATED"/>
    <property type="match status" value="1"/>
</dbReference>
<feature type="domain" description="SSD" evidence="7">
    <location>
        <begin position="262"/>
        <end position="389"/>
    </location>
</feature>
<feature type="transmembrane region" description="Helical" evidence="6">
    <location>
        <begin position="694"/>
        <end position="717"/>
    </location>
</feature>
<feature type="transmembrane region" description="Helical" evidence="6">
    <location>
        <begin position="427"/>
        <end position="444"/>
    </location>
</feature>
<keyword evidence="5 6" id="KW-0472">Membrane</keyword>
<feature type="transmembrane region" description="Helical" evidence="6">
    <location>
        <begin position="263"/>
        <end position="283"/>
    </location>
</feature>
<accession>A0ABV8UCC0</accession>
<evidence type="ECO:0000256" key="5">
    <source>
        <dbReference type="ARBA" id="ARBA00023136"/>
    </source>
</evidence>
<sequence length="864" mass="93726">MLALSEHAVKRPKHWFWLASLASLLLIVAVALPSLAPNYAPGFLNPLKIDTDPENMLSADEPVRVFHNEKKAAFGLYDMVVVGVVNEANPNGVFNQQSLADIYSLTETVKSLDLMPDEDGSGIITADIIAPSTVDNIEQAGLGAVRFNWLMQSAPTSEADAKAVAQKAAHIPLLDNTLVSDDRKALALYIPIASKDLSYTLAEEIRAATASHTSGNVYHITGLPVAQDQFGVEMFVQMAISAPMAMLLIFALMWYFFRNLKLIAAPMIVAMIAVILTMGLLVATGNTVHIMSSMIPIFIMPIAVLDAVHILSDFFDRYKETGDRGKTVRAVMEELAAPMFFTTLTTCAGFASLAFTPIPPVQVFGVFVAIGVFMAWILTVTLVPAYIMLMNESSFSDFGHGDAGEESGLLNRTMAGIARLSFGRAKLLVLLTLLISTGALYGISKIQINDNPVKWFSENHPIREADRALNERFAGTYMAYLTLGPASDEAPITAQSLMADMPTVARAALDGRVSDETTPADIKSMLYAAQDAVESDADWDALDSAITGIDAKLQAREIFKRPDVLAYIEKLQAHLLTTGLVGKTNALTDVVKTVHRALYEDDEAAYRLPATSAAVAQTLLTYESSHRPQDLWHFVTPDYRETNIWLQLTSGDNKDMKAVVDAVDAYVADNPMPAGLTHNWFGLTYINVVWQEKMVAGMLEAFAGSFIIVLVMMAVLFRSPLWGVLAMLPLSVTILVIYGLIGLIGKDYDMPVAVLSALSLGLAVDYAIHFLARSRQIASRFGNNWGDAISTVFGEPARAISRNVIVIGVGFLPLLAAPLVPYQTVGVFISAILLLAGAVTLLLLPSLITILQKYLFPKKDGAEA</sequence>
<comment type="subcellular location">
    <subcellularLocation>
        <location evidence="1">Cell membrane</location>
        <topology evidence="1">Multi-pass membrane protein</topology>
    </subcellularLocation>
</comment>
<keyword evidence="4 6" id="KW-1133">Transmembrane helix</keyword>
<feature type="transmembrane region" description="Helical" evidence="6">
    <location>
        <begin position="750"/>
        <end position="772"/>
    </location>
</feature>
<dbReference type="Proteomes" id="UP001595776">
    <property type="component" value="Unassembled WGS sequence"/>
</dbReference>
<feature type="transmembrane region" description="Helical" evidence="6">
    <location>
        <begin position="234"/>
        <end position="256"/>
    </location>
</feature>
<keyword evidence="3 6" id="KW-0812">Transmembrane</keyword>
<feature type="transmembrane region" description="Helical" evidence="6">
    <location>
        <begin position="828"/>
        <end position="851"/>
    </location>
</feature>
<dbReference type="SUPFAM" id="SSF82866">
    <property type="entry name" value="Multidrug efflux transporter AcrB transmembrane domain"/>
    <property type="match status" value="2"/>
</dbReference>
<dbReference type="PANTHER" id="PTHR33406:SF13">
    <property type="entry name" value="MEMBRANE PROTEIN YDFJ"/>
    <property type="match status" value="1"/>
</dbReference>
<gene>
    <name evidence="8" type="ORF">ACFO5Q_11635</name>
</gene>
<comment type="caution">
    <text evidence="8">The sequence shown here is derived from an EMBL/GenBank/DDBJ whole genome shotgun (WGS) entry which is preliminary data.</text>
</comment>